<feature type="compositionally biased region" description="Acidic residues" evidence="1">
    <location>
        <begin position="114"/>
        <end position="124"/>
    </location>
</feature>
<feature type="region of interest" description="Disordered" evidence="1">
    <location>
        <begin position="107"/>
        <end position="139"/>
    </location>
</feature>
<reference evidence="3 4" key="1">
    <citation type="journal article" date="2021" name="BMC Genomics">
        <title>Datura genome reveals duplications of psychoactive alkaloid biosynthetic genes and high mutation rate following tissue culture.</title>
        <authorList>
            <person name="Rajewski A."/>
            <person name="Carter-House D."/>
            <person name="Stajich J."/>
            <person name="Litt A."/>
        </authorList>
    </citation>
    <scope>NUCLEOTIDE SEQUENCE [LARGE SCALE GENOMIC DNA]</scope>
    <source>
        <strain evidence="3">AR-01</strain>
    </source>
</reference>
<evidence type="ECO:0000313" key="4">
    <source>
        <dbReference type="Proteomes" id="UP000823775"/>
    </source>
</evidence>
<keyword evidence="4" id="KW-1185">Reference proteome</keyword>
<dbReference type="EMBL" id="JACEIK010007389">
    <property type="protein sequence ID" value="MCE3050208.1"/>
    <property type="molecule type" value="Genomic_DNA"/>
</dbReference>
<gene>
    <name evidence="3" type="ORF">HAX54_046630</name>
</gene>
<evidence type="ECO:0000259" key="2">
    <source>
        <dbReference type="Pfam" id="PF20167"/>
    </source>
</evidence>
<name>A0ABS8WL91_DATST</name>
<evidence type="ECO:0000256" key="1">
    <source>
        <dbReference type="SAM" id="MobiDB-lite"/>
    </source>
</evidence>
<dbReference type="InterPro" id="IPR046796">
    <property type="entry name" value="Transposase_32_dom"/>
</dbReference>
<proteinExistence type="predicted"/>
<sequence>MFDVPGDCNLNMVREFLANWMPKERQNQVKIRGQIIDYAPKALNRLLGTLNVDPQPFVDMVKKPPCRNIRHTLCGPNSVAWWTHHQQFGVVPGYEDPLDDDMATKDEMTRVDSDIESSDDEEKDSEMGETALAPTDDKE</sequence>
<dbReference type="Pfam" id="PF20167">
    <property type="entry name" value="Transposase_32"/>
    <property type="match status" value="1"/>
</dbReference>
<protein>
    <recommendedName>
        <fullName evidence="2">Putative plant transposon protein domain-containing protein</fullName>
    </recommendedName>
</protein>
<evidence type="ECO:0000313" key="3">
    <source>
        <dbReference type="EMBL" id="MCE3050208.1"/>
    </source>
</evidence>
<feature type="domain" description="Putative plant transposon protein" evidence="2">
    <location>
        <begin position="2"/>
        <end position="83"/>
    </location>
</feature>
<accession>A0ABS8WL91</accession>
<comment type="caution">
    <text evidence="3">The sequence shown here is derived from an EMBL/GenBank/DDBJ whole genome shotgun (WGS) entry which is preliminary data.</text>
</comment>
<dbReference type="Proteomes" id="UP000823775">
    <property type="component" value="Unassembled WGS sequence"/>
</dbReference>
<organism evidence="3 4">
    <name type="scientific">Datura stramonium</name>
    <name type="common">Jimsonweed</name>
    <name type="synonym">Common thornapple</name>
    <dbReference type="NCBI Taxonomy" id="4076"/>
    <lineage>
        <taxon>Eukaryota</taxon>
        <taxon>Viridiplantae</taxon>
        <taxon>Streptophyta</taxon>
        <taxon>Embryophyta</taxon>
        <taxon>Tracheophyta</taxon>
        <taxon>Spermatophyta</taxon>
        <taxon>Magnoliopsida</taxon>
        <taxon>eudicotyledons</taxon>
        <taxon>Gunneridae</taxon>
        <taxon>Pentapetalae</taxon>
        <taxon>asterids</taxon>
        <taxon>lamiids</taxon>
        <taxon>Solanales</taxon>
        <taxon>Solanaceae</taxon>
        <taxon>Solanoideae</taxon>
        <taxon>Datureae</taxon>
        <taxon>Datura</taxon>
    </lineage>
</organism>